<dbReference type="PANTHER" id="PTHR37308:SF1">
    <property type="entry name" value="POLYPRENYL-PHOSPHATE TRANSPORTER"/>
    <property type="match status" value="1"/>
</dbReference>
<feature type="transmembrane region" description="Helical" evidence="1">
    <location>
        <begin position="108"/>
        <end position="127"/>
    </location>
</feature>
<feature type="transmembrane region" description="Helical" evidence="1">
    <location>
        <begin position="6"/>
        <end position="27"/>
    </location>
</feature>
<keyword evidence="3" id="KW-1185">Reference proteome</keyword>
<feature type="transmembrane region" description="Helical" evidence="1">
    <location>
        <begin position="53"/>
        <end position="76"/>
    </location>
</feature>
<feature type="transmembrane region" description="Helical" evidence="1">
    <location>
        <begin position="209"/>
        <end position="229"/>
    </location>
</feature>
<feature type="transmembrane region" description="Helical" evidence="1">
    <location>
        <begin position="82"/>
        <end position="99"/>
    </location>
</feature>
<evidence type="ECO:0000313" key="2">
    <source>
        <dbReference type="EMBL" id="WGS66065.1"/>
    </source>
</evidence>
<feature type="transmembrane region" description="Helical" evidence="1">
    <location>
        <begin position="139"/>
        <end position="170"/>
    </location>
</feature>
<evidence type="ECO:0000313" key="3">
    <source>
        <dbReference type="Proteomes" id="UP001232493"/>
    </source>
</evidence>
<dbReference type="InterPro" id="IPR007163">
    <property type="entry name" value="VCA0040-like"/>
</dbReference>
<organism evidence="2 3">
    <name type="scientific">Marinitoga aeolica</name>
    <dbReference type="NCBI Taxonomy" id="2809031"/>
    <lineage>
        <taxon>Bacteria</taxon>
        <taxon>Thermotogati</taxon>
        <taxon>Thermotogota</taxon>
        <taxon>Thermotogae</taxon>
        <taxon>Petrotogales</taxon>
        <taxon>Petrotogaceae</taxon>
        <taxon>Marinitoga</taxon>
    </lineage>
</organism>
<feature type="transmembrane region" description="Helical" evidence="1">
    <location>
        <begin position="182"/>
        <end position="203"/>
    </location>
</feature>
<reference evidence="2 3" key="1">
    <citation type="submission" date="2021-02" db="EMBL/GenBank/DDBJ databases">
        <title>Characterization of Marinitoga sp. nov. str. BP5-C20A.</title>
        <authorList>
            <person name="Erauso G."/>
            <person name="Postec A."/>
        </authorList>
    </citation>
    <scope>NUCLEOTIDE SEQUENCE [LARGE SCALE GENOMIC DNA]</scope>
    <source>
        <strain evidence="2 3">BP5-C20A</strain>
    </source>
</reference>
<sequence length="258" mass="28948">MKDFILGLIMGIAELLPGISGGTIAAISGRYEIILKSASDIISLKWTKKSLKIIISLLTGMMISILLLSKILSFIFNKYPEYSYGIFTGLIIGGLLYLLKRVDIKRKYNFLITISTFIIAFAFLSYIKNIENSSGNINFWYLIFGGIIAVSVMVLPGVSGSSMLLIMGLYKPVIESISKFNFNIIIPIGIGIFIGLIFIIKILEHFMEVFHDQVMSFLIGLTIAGMVIIFPITSKWLTYVFFIIGIFLSRYFEKILNN</sequence>
<protein>
    <submittedName>
        <fullName evidence="2">DUF368 domain-containing protein</fullName>
    </submittedName>
</protein>
<dbReference type="PANTHER" id="PTHR37308">
    <property type="entry name" value="INTEGRAL MEMBRANE PROTEIN"/>
    <property type="match status" value="1"/>
</dbReference>
<proteinExistence type="predicted"/>
<evidence type="ECO:0000256" key="1">
    <source>
        <dbReference type="SAM" id="Phobius"/>
    </source>
</evidence>
<gene>
    <name evidence="2" type="ORF">JRV97_02845</name>
</gene>
<name>A0ABY8PTU5_9BACT</name>
<accession>A0ABY8PTU5</accession>
<dbReference type="EMBL" id="CP069362">
    <property type="protein sequence ID" value="WGS66065.1"/>
    <property type="molecule type" value="Genomic_DNA"/>
</dbReference>
<dbReference type="Pfam" id="PF04018">
    <property type="entry name" value="VCA0040-like"/>
    <property type="match status" value="1"/>
</dbReference>
<dbReference type="Proteomes" id="UP001232493">
    <property type="component" value="Chromosome"/>
</dbReference>
<keyword evidence="1" id="KW-1133">Transmembrane helix</keyword>
<keyword evidence="1" id="KW-0472">Membrane</keyword>
<keyword evidence="1" id="KW-0812">Transmembrane</keyword>